<gene>
    <name evidence="1" type="ORF">OD459_25960</name>
</gene>
<sequence length="72" mass="7558">MDKWSRRTFISKTLKGTAGVFAISVLPLGLTACNNRERVDTSAMASLGPISELDGGISKESPLENNSSGCLG</sequence>
<keyword evidence="1" id="KW-0614">Plasmid</keyword>
<geneLocation type="plasmid" evidence="1 2">
    <name>p1</name>
</geneLocation>
<name>A0AA46SLH5_CYTFI</name>
<proteinExistence type="predicted"/>
<accession>A0AA46SLH5</accession>
<protein>
    <submittedName>
        <fullName evidence="1">Uncharacterized protein</fullName>
    </submittedName>
</protein>
<dbReference type="PROSITE" id="PS51257">
    <property type="entry name" value="PROKAR_LIPOPROTEIN"/>
    <property type="match status" value="1"/>
</dbReference>
<dbReference type="Proteomes" id="UP001163104">
    <property type="component" value="Plasmid p1"/>
</dbReference>
<evidence type="ECO:0000313" key="1">
    <source>
        <dbReference type="EMBL" id="UYG98317.1"/>
    </source>
</evidence>
<dbReference type="EMBL" id="CP107028">
    <property type="protein sequence ID" value="UYG98317.1"/>
    <property type="molecule type" value="Genomic_DNA"/>
</dbReference>
<reference evidence="1" key="1">
    <citation type="submission" date="2022-10" db="EMBL/GenBank/DDBJ databases">
        <title>Mechanism of multi-heavy metal repair in Cytobacillus Firmus M7.</title>
        <authorList>
            <person name="Li X."/>
            <person name="Yu C."/>
        </authorList>
    </citation>
    <scope>NUCLEOTIDE SEQUENCE</scope>
    <source>
        <strain evidence="1">M7</strain>
        <plasmid evidence="1">p1</plasmid>
    </source>
</reference>
<dbReference type="RefSeq" id="WP_019380850.1">
    <property type="nucleotide sequence ID" value="NZ_CP107028.1"/>
</dbReference>
<organism evidence="1 2">
    <name type="scientific">Cytobacillus firmus</name>
    <name type="common">Bacillus firmus</name>
    <dbReference type="NCBI Taxonomy" id="1399"/>
    <lineage>
        <taxon>Bacteria</taxon>
        <taxon>Bacillati</taxon>
        <taxon>Bacillota</taxon>
        <taxon>Bacilli</taxon>
        <taxon>Bacillales</taxon>
        <taxon>Bacillaceae</taxon>
        <taxon>Cytobacillus</taxon>
    </lineage>
</organism>
<dbReference type="AlphaFoldDB" id="A0AA46SLH5"/>
<evidence type="ECO:0000313" key="2">
    <source>
        <dbReference type="Proteomes" id="UP001163104"/>
    </source>
</evidence>